<reference evidence="2" key="1">
    <citation type="journal article" date="2024" name="Proc. Natl. Acad. Sci. U.S.A.">
        <title>Extraordinary preservation of gene collinearity over three hundred million years revealed in homosporous lycophytes.</title>
        <authorList>
            <person name="Li C."/>
            <person name="Wickell D."/>
            <person name="Kuo L.Y."/>
            <person name="Chen X."/>
            <person name="Nie B."/>
            <person name="Liao X."/>
            <person name="Peng D."/>
            <person name="Ji J."/>
            <person name="Jenkins J."/>
            <person name="Williams M."/>
            <person name="Shu S."/>
            <person name="Plott C."/>
            <person name="Barry K."/>
            <person name="Rajasekar S."/>
            <person name="Grimwood J."/>
            <person name="Han X."/>
            <person name="Sun S."/>
            <person name="Hou Z."/>
            <person name="He W."/>
            <person name="Dai G."/>
            <person name="Sun C."/>
            <person name="Schmutz J."/>
            <person name="Leebens-Mack J.H."/>
            <person name="Li F.W."/>
            <person name="Wang L."/>
        </authorList>
    </citation>
    <scope>NUCLEOTIDE SEQUENCE [LARGE SCALE GENOMIC DNA]</scope>
    <source>
        <strain evidence="2">cv. PW_Plant_1</strain>
    </source>
</reference>
<evidence type="ECO:0000313" key="1">
    <source>
        <dbReference type="EMBL" id="KAJ7547224.1"/>
    </source>
</evidence>
<accession>A0ACC2CZ58</accession>
<protein>
    <submittedName>
        <fullName evidence="1">Uncharacterized protein</fullName>
    </submittedName>
</protein>
<keyword evidence="2" id="KW-1185">Reference proteome</keyword>
<dbReference type="Proteomes" id="UP001162992">
    <property type="component" value="Chromosome 8"/>
</dbReference>
<name>A0ACC2CZ58_DIPCM</name>
<evidence type="ECO:0000313" key="2">
    <source>
        <dbReference type="Proteomes" id="UP001162992"/>
    </source>
</evidence>
<organism evidence="1 2">
    <name type="scientific">Diphasiastrum complanatum</name>
    <name type="common">Issler's clubmoss</name>
    <name type="synonym">Lycopodium complanatum</name>
    <dbReference type="NCBI Taxonomy" id="34168"/>
    <lineage>
        <taxon>Eukaryota</taxon>
        <taxon>Viridiplantae</taxon>
        <taxon>Streptophyta</taxon>
        <taxon>Embryophyta</taxon>
        <taxon>Tracheophyta</taxon>
        <taxon>Lycopodiopsida</taxon>
        <taxon>Lycopodiales</taxon>
        <taxon>Lycopodiaceae</taxon>
        <taxon>Lycopodioideae</taxon>
        <taxon>Diphasiastrum</taxon>
    </lineage>
</organism>
<sequence>MEILLAPLQAVTNGNARWEEMAAAARLADKRLKIRRNRKWRQRKRHKAAELHRKKQEHFERADFEADNWRARELAKDIAKRQMEKMKEVAERKAKEERLRLEEELEQVLLVEKLQELRALRIQKLKKQGRFFPEEDNQFMERVQAAVEEEERQAAAAADTSAAALAIASAEEASRTAKTVISENVEDHGIKSQDLSLLKKYKSDQKEALPSSQKTLNPNAAQDYIPKAHLTKGAPLPDSFCGLPAEYYHYYYGSSTDIGTLIEVRRNWDTFIMQGGSRIPGHWIQAPVPSDSTWASFLVKDSRNKENAACKNVVQLPSGFHKNKKHKASD</sequence>
<dbReference type="EMBL" id="CM055099">
    <property type="protein sequence ID" value="KAJ7547224.1"/>
    <property type="molecule type" value="Genomic_DNA"/>
</dbReference>
<gene>
    <name evidence="1" type="ORF">O6H91_08G075500</name>
</gene>
<comment type="caution">
    <text evidence="1">The sequence shown here is derived from an EMBL/GenBank/DDBJ whole genome shotgun (WGS) entry which is preliminary data.</text>
</comment>
<proteinExistence type="predicted"/>